<comment type="cofactor">
    <cofactor evidence="1 7">
        <name>Zn(2+)</name>
        <dbReference type="ChEBI" id="CHEBI:29105"/>
    </cofactor>
</comment>
<dbReference type="Proteomes" id="UP000014062">
    <property type="component" value="Chromosome"/>
</dbReference>
<dbReference type="SUPFAM" id="SSF51735">
    <property type="entry name" value="NAD(P)-binding Rossmann-fold domains"/>
    <property type="match status" value="1"/>
</dbReference>
<evidence type="ECO:0000256" key="2">
    <source>
        <dbReference type="ARBA" id="ARBA00022723"/>
    </source>
</evidence>
<dbReference type="SMART" id="SM00829">
    <property type="entry name" value="PKS_ER"/>
    <property type="match status" value="1"/>
</dbReference>
<reference evidence="11" key="1">
    <citation type="journal article" date="2013" name="Genome Biol. Evol.">
        <title>The genome sequence of Streptomyces lividans 66 reveals a novel tRNA-dependent peptide biosynthetic system within a metal-related genomic island.</title>
        <authorList>
            <person name="Cruz-Morales P."/>
            <person name="Vijgenboom E."/>
            <person name="Iruegas-Bocardo F."/>
            <person name="Girard G."/>
            <person name="Yanez-Guerra L.A."/>
            <person name="Ramos-Aboites H.E."/>
            <person name="Pernodet J.L."/>
            <person name="Anne J."/>
            <person name="van Wezel G.P."/>
            <person name="Barona-Gomez F."/>
        </authorList>
    </citation>
    <scope>NUCLEOTIDE SEQUENCE [LARGE SCALE GENOMIC DNA]</scope>
    <source>
        <strain evidence="11">1326</strain>
    </source>
</reference>
<dbReference type="InterPro" id="IPR013154">
    <property type="entry name" value="ADH-like_N"/>
</dbReference>
<accession>A0A7U9DSC3</accession>
<gene>
    <name evidence="10" type="ORF">SLI_4507</name>
</gene>
<dbReference type="Gene3D" id="3.40.50.720">
    <property type="entry name" value="NAD(P)-binding Rossmann-like Domain"/>
    <property type="match status" value="1"/>
</dbReference>
<evidence type="ECO:0000259" key="9">
    <source>
        <dbReference type="SMART" id="SM00829"/>
    </source>
</evidence>
<evidence type="ECO:0000256" key="3">
    <source>
        <dbReference type="ARBA" id="ARBA00022833"/>
    </source>
</evidence>
<evidence type="ECO:0000256" key="6">
    <source>
        <dbReference type="ARBA" id="ARBA00048262"/>
    </source>
</evidence>
<dbReference type="FunFam" id="3.40.50.720:FF:001133">
    <property type="entry name" value="NADP-dependent alcohol dehydrogenase"/>
    <property type="match status" value="1"/>
</dbReference>
<keyword evidence="2 7" id="KW-0479">Metal-binding</keyword>
<evidence type="ECO:0000256" key="1">
    <source>
        <dbReference type="ARBA" id="ARBA00001947"/>
    </source>
</evidence>
<comment type="catalytic activity">
    <reaction evidence="6">
        <text>a primary alcohol + NADP(+) = an aldehyde + NADPH + H(+)</text>
        <dbReference type="Rhea" id="RHEA:15937"/>
        <dbReference type="ChEBI" id="CHEBI:15378"/>
        <dbReference type="ChEBI" id="CHEBI:15734"/>
        <dbReference type="ChEBI" id="CHEBI:17478"/>
        <dbReference type="ChEBI" id="CHEBI:57783"/>
        <dbReference type="ChEBI" id="CHEBI:58349"/>
        <dbReference type="EC" id="1.1.1.2"/>
    </reaction>
</comment>
<evidence type="ECO:0000256" key="8">
    <source>
        <dbReference type="SAM" id="MobiDB-lite"/>
    </source>
</evidence>
<dbReference type="PANTHER" id="PTHR42683">
    <property type="entry name" value="ALDEHYDE REDUCTASE"/>
    <property type="match status" value="1"/>
</dbReference>
<dbReference type="CDD" id="cd05283">
    <property type="entry name" value="CAD1"/>
    <property type="match status" value="1"/>
</dbReference>
<dbReference type="InterPro" id="IPR011032">
    <property type="entry name" value="GroES-like_sf"/>
</dbReference>
<dbReference type="InterPro" id="IPR002328">
    <property type="entry name" value="ADH_Zn_CS"/>
</dbReference>
<dbReference type="EC" id="1.1.1.2" evidence="5"/>
<dbReference type="InterPro" id="IPR036291">
    <property type="entry name" value="NAD(P)-bd_dom_sf"/>
</dbReference>
<evidence type="ECO:0000256" key="5">
    <source>
        <dbReference type="ARBA" id="ARBA00024074"/>
    </source>
</evidence>
<evidence type="ECO:0000256" key="4">
    <source>
        <dbReference type="ARBA" id="ARBA00023002"/>
    </source>
</evidence>
<dbReference type="SUPFAM" id="SSF50129">
    <property type="entry name" value="GroES-like"/>
    <property type="match status" value="1"/>
</dbReference>
<protein>
    <recommendedName>
        <fullName evidence="5">alcohol dehydrogenase (NADP(+))</fullName>
        <ecNumber evidence="5">1.1.1.2</ecNumber>
    </recommendedName>
</protein>
<dbReference type="EMBL" id="CM001889">
    <property type="protein sequence ID" value="EOY49216.1"/>
    <property type="molecule type" value="Genomic_DNA"/>
</dbReference>
<dbReference type="InterPro" id="IPR047109">
    <property type="entry name" value="CAD-like"/>
</dbReference>
<dbReference type="RefSeq" id="WP_003974704.1">
    <property type="nucleotide sequence ID" value="NZ_CM001889.1"/>
</dbReference>
<evidence type="ECO:0000313" key="10">
    <source>
        <dbReference type="EMBL" id="EOY49216.1"/>
    </source>
</evidence>
<name>A0A7U9DSC3_STRLI</name>
<feature type="domain" description="Enoyl reductase (ER)" evidence="9">
    <location>
        <begin position="11"/>
        <end position="341"/>
    </location>
</feature>
<dbReference type="Pfam" id="PF00107">
    <property type="entry name" value="ADH_zinc_N"/>
    <property type="match status" value="1"/>
</dbReference>
<evidence type="ECO:0000256" key="7">
    <source>
        <dbReference type="RuleBase" id="RU361277"/>
    </source>
</evidence>
<organism evidence="10 11">
    <name type="scientific">Streptomyces lividans 1326</name>
    <dbReference type="NCBI Taxonomy" id="1200984"/>
    <lineage>
        <taxon>Bacteria</taxon>
        <taxon>Bacillati</taxon>
        <taxon>Actinomycetota</taxon>
        <taxon>Actinomycetes</taxon>
        <taxon>Kitasatosporales</taxon>
        <taxon>Streptomycetaceae</taxon>
        <taxon>Streptomyces</taxon>
    </lineage>
</organism>
<dbReference type="Gene3D" id="3.90.180.10">
    <property type="entry name" value="Medium-chain alcohol dehydrogenases, catalytic domain"/>
    <property type="match status" value="1"/>
</dbReference>
<dbReference type="GO" id="GO:0008106">
    <property type="term" value="F:alcohol dehydrogenase (NADP+) activity"/>
    <property type="evidence" value="ECO:0007669"/>
    <property type="project" value="UniProtKB-EC"/>
</dbReference>
<keyword evidence="3 7" id="KW-0862">Zinc</keyword>
<keyword evidence="4 10" id="KW-0560">Oxidoreductase</keyword>
<sequence>MRTTVGWQATGPTLRRAPLERRDLRPDDLAVRVDYCGVCHTDLHAVRAGAADGSGPRPLVPGHEFTGVVTETGTAVTRFRPGDPVAVGNIVDSCGTCAMCRIGQENFCHSFPTLTYGGTDRRDGSTTLGGYSREYVLGERFAYALPAALDPAAAAPLLCAGITVWEPLRALGAGPGTRVAVAGLGGLGHLAVKLAVALGADTSVISRSPDKAEDARRLGARELVVSTDPERLAAARERFDIVVDTVSAPHDLGAYLRLVALDGTLSHLGHLGPVTVETLDLLIGRKKLSSAGSGGRKGTAEMLAFCAEHGITADIELLPSARVNEALDRLDRGDVRHRFVLDLSDLDHSGLPDLGLSDPSDPDLRGPDRSGPQDPAAG</sequence>
<dbReference type="PROSITE" id="PS00059">
    <property type="entry name" value="ADH_ZINC"/>
    <property type="match status" value="1"/>
</dbReference>
<proteinExistence type="inferred from homology"/>
<evidence type="ECO:0000313" key="11">
    <source>
        <dbReference type="Proteomes" id="UP000014062"/>
    </source>
</evidence>
<feature type="region of interest" description="Disordered" evidence="8">
    <location>
        <begin position="348"/>
        <end position="378"/>
    </location>
</feature>
<dbReference type="InterPro" id="IPR013149">
    <property type="entry name" value="ADH-like_C"/>
</dbReference>
<dbReference type="AlphaFoldDB" id="A0A7U9DSC3"/>
<dbReference type="Pfam" id="PF08240">
    <property type="entry name" value="ADH_N"/>
    <property type="match status" value="1"/>
</dbReference>
<comment type="similarity">
    <text evidence="7">Belongs to the zinc-containing alcohol dehydrogenase family.</text>
</comment>
<dbReference type="GO" id="GO:0008270">
    <property type="term" value="F:zinc ion binding"/>
    <property type="evidence" value="ECO:0007669"/>
    <property type="project" value="InterPro"/>
</dbReference>
<dbReference type="InterPro" id="IPR020843">
    <property type="entry name" value="ER"/>
</dbReference>